<name>A0A5C6CVA4_9BACT</name>
<gene>
    <name evidence="1" type="ORF">Pla52o_04820</name>
</gene>
<organism evidence="1 2">
    <name type="scientific">Novipirellula galeiformis</name>
    <dbReference type="NCBI Taxonomy" id="2528004"/>
    <lineage>
        <taxon>Bacteria</taxon>
        <taxon>Pseudomonadati</taxon>
        <taxon>Planctomycetota</taxon>
        <taxon>Planctomycetia</taxon>
        <taxon>Pirellulales</taxon>
        <taxon>Pirellulaceae</taxon>
        <taxon>Novipirellula</taxon>
    </lineage>
</organism>
<accession>A0A5C6CVA4</accession>
<reference evidence="1 2" key="1">
    <citation type="submission" date="2019-02" db="EMBL/GenBank/DDBJ databases">
        <title>Deep-cultivation of Planctomycetes and their phenomic and genomic characterization uncovers novel biology.</title>
        <authorList>
            <person name="Wiegand S."/>
            <person name="Jogler M."/>
            <person name="Boedeker C."/>
            <person name="Pinto D."/>
            <person name="Vollmers J."/>
            <person name="Rivas-Marin E."/>
            <person name="Kohn T."/>
            <person name="Peeters S.H."/>
            <person name="Heuer A."/>
            <person name="Rast P."/>
            <person name="Oberbeckmann S."/>
            <person name="Bunk B."/>
            <person name="Jeske O."/>
            <person name="Meyerdierks A."/>
            <person name="Storesund J.E."/>
            <person name="Kallscheuer N."/>
            <person name="Luecker S."/>
            <person name="Lage O.M."/>
            <person name="Pohl T."/>
            <person name="Merkel B.J."/>
            <person name="Hornburger P."/>
            <person name="Mueller R.-W."/>
            <person name="Bruemmer F."/>
            <person name="Labrenz M."/>
            <person name="Spormann A.M."/>
            <person name="Op Den Camp H."/>
            <person name="Overmann J."/>
            <person name="Amann R."/>
            <person name="Jetten M.S.M."/>
            <person name="Mascher T."/>
            <person name="Medema M.H."/>
            <person name="Devos D.P."/>
            <person name="Kaster A.-K."/>
            <person name="Ovreas L."/>
            <person name="Rohde M."/>
            <person name="Galperin M.Y."/>
            <person name="Jogler C."/>
        </authorList>
    </citation>
    <scope>NUCLEOTIDE SEQUENCE [LARGE SCALE GENOMIC DNA]</scope>
    <source>
        <strain evidence="1 2">Pla52o</strain>
    </source>
</reference>
<comment type="caution">
    <text evidence="1">The sequence shown here is derived from an EMBL/GenBank/DDBJ whole genome shotgun (WGS) entry which is preliminary data.</text>
</comment>
<sequence>MQSRRWSRSPCFDRSQFPGRHRRRYACSLKWDGQTHVIMTAAGTIYDVQFKKASPR</sequence>
<protein>
    <submittedName>
        <fullName evidence="1">Uncharacterized protein</fullName>
    </submittedName>
</protein>
<dbReference type="EMBL" id="SJPT01000001">
    <property type="protein sequence ID" value="TWU26629.1"/>
    <property type="molecule type" value="Genomic_DNA"/>
</dbReference>
<evidence type="ECO:0000313" key="1">
    <source>
        <dbReference type="EMBL" id="TWU26629.1"/>
    </source>
</evidence>
<proteinExistence type="predicted"/>
<keyword evidence="2" id="KW-1185">Reference proteome</keyword>
<dbReference type="Proteomes" id="UP000316304">
    <property type="component" value="Unassembled WGS sequence"/>
</dbReference>
<dbReference type="AlphaFoldDB" id="A0A5C6CVA4"/>
<evidence type="ECO:0000313" key="2">
    <source>
        <dbReference type="Proteomes" id="UP000316304"/>
    </source>
</evidence>